<evidence type="ECO:0000256" key="7">
    <source>
        <dbReference type="SAM" id="Phobius"/>
    </source>
</evidence>
<evidence type="ECO:0000256" key="3">
    <source>
        <dbReference type="ARBA" id="ARBA00023054"/>
    </source>
</evidence>
<dbReference type="NCBIfam" id="NF003409">
    <property type="entry name" value="PRK04778.1-3"/>
    <property type="match status" value="1"/>
</dbReference>
<evidence type="ECO:0000256" key="4">
    <source>
        <dbReference type="ARBA" id="ARBA00023136"/>
    </source>
</evidence>
<dbReference type="PATRIC" id="fig|1423772.3.peg.841"/>
<evidence type="ECO:0000256" key="2">
    <source>
        <dbReference type="ARBA" id="ARBA00022989"/>
    </source>
</evidence>
<feature type="coiled-coil region" evidence="6">
    <location>
        <begin position="107"/>
        <end position="190"/>
    </location>
</feature>
<comment type="similarity">
    <text evidence="6">Belongs to the EzrA family.</text>
</comment>
<evidence type="ECO:0000313" key="8">
    <source>
        <dbReference type="EMBL" id="KRM73505.1"/>
    </source>
</evidence>
<keyword evidence="5 6" id="KW-0717">Septation</keyword>
<organism evidence="8 9">
    <name type="scientific">Ligilactobacillus murinus DSM 20452 = NBRC 14221</name>
    <dbReference type="NCBI Taxonomy" id="1423772"/>
    <lineage>
        <taxon>Bacteria</taxon>
        <taxon>Bacillati</taxon>
        <taxon>Bacillota</taxon>
        <taxon>Bacilli</taxon>
        <taxon>Lactobacillales</taxon>
        <taxon>Lactobacillaceae</taxon>
        <taxon>Ligilactobacillus</taxon>
    </lineage>
</organism>
<feature type="topological domain" description="Extracellular" evidence="6">
    <location>
        <begin position="1"/>
        <end position="7"/>
    </location>
</feature>
<comment type="caution">
    <text evidence="8">The sequence shown here is derived from an EMBL/GenBank/DDBJ whole genome shotgun (WGS) entry which is preliminary data.</text>
</comment>
<keyword evidence="2 6" id="KW-1133">Transmembrane helix</keyword>
<evidence type="ECO:0000256" key="5">
    <source>
        <dbReference type="ARBA" id="ARBA00023210"/>
    </source>
</evidence>
<dbReference type="InterPro" id="IPR010379">
    <property type="entry name" value="EzrA"/>
</dbReference>
<proteinExistence type="inferred from homology"/>
<feature type="transmembrane region" description="Helical" evidence="7">
    <location>
        <begin position="6"/>
        <end position="26"/>
    </location>
</feature>
<name>A0A0R2B1V5_9LACO</name>
<dbReference type="Proteomes" id="UP000051612">
    <property type="component" value="Unassembled WGS sequence"/>
</dbReference>
<dbReference type="GO" id="GO:0000917">
    <property type="term" value="P:division septum assembly"/>
    <property type="evidence" value="ECO:0007669"/>
    <property type="project" value="UniProtKB-KW"/>
</dbReference>
<accession>A0A0R2B1V5</accession>
<dbReference type="HAMAP" id="MF_00728">
    <property type="entry name" value="EzrA"/>
    <property type="match status" value="1"/>
</dbReference>
<evidence type="ECO:0000256" key="6">
    <source>
        <dbReference type="HAMAP-Rule" id="MF_00728"/>
    </source>
</evidence>
<evidence type="ECO:0000313" key="9">
    <source>
        <dbReference type="Proteomes" id="UP000051612"/>
    </source>
</evidence>
<keyword evidence="6" id="KW-0132">Cell division</keyword>
<keyword evidence="6" id="KW-0131">Cell cycle</keyword>
<reference evidence="8 9" key="1">
    <citation type="journal article" date="2015" name="Genome Announc.">
        <title>Expanding the biotechnology potential of lactobacilli through comparative genomics of 213 strains and associated genera.</title>
        <authorList>
            <person name="Sun Z."/>
            <person name="Harris H.M."/>
            <person name="McCann A."/>
            <person name="Guo C."/>
            <person name="Argimon S."/>
            <person name="Zhang W."/>
            <person name="Yang X."/>
            <person name="Jeffery I.B."/>
            <person name="Cooney J.C."/>
            <person name="Kagawa T.F."/>
            <person name="Liu W."/>
            <person name="Song Y."/>
            <person name="Salvetti E."/>
            <person name="Wrobel A."/>
            <person name="Rasinkangas P."/>
            <person name="Parkhill J."/>
            <person name="Rea M.C."/>
            <person name="O'Sullivan O."/>
            <person name="Ritari J."/>
            <person name="Douillard F.P."/>
            <person name="Paul Ross R."/>
            <person name="Yang R."/>
            <person name="Briner A.E."/>
            <person name="Felis G.E."/>
            <person name="de Vos W.M."/>
            <person name="Barrangou R."/>
            <person name="Klaenhammer T.R."/>
            <person name="Caufield P.W."/>
            <person name="Cui Y."/>
            <person name="Zhang H."/>
            <person name="O'Toole P.W."/>
        </authorList>
    </citation>
    <scope>NUCLEOTIDE SEQUENCE [LARGE SCALE GENOMIC DNA]</scope>
    <source>
        <strain evidence="8 9">DSM 20452</strain>
    </source>
</reference>
<dbReference type="GO" id="GO:0005886">
    <property type="term" value="C:plasma membrane"/>
    <property type="evidence" value="ECO:0007669"/>
    <property type="project" value="UniProtKB-SubCell"/>
</dbReference>
<dbReference type="Pfam" id="PF06160">
    <property type="entry name" value="EzrA"/>
    <property type="match status" value="1"/>
</dbReference>
<sequence>MGHQMVIVLVTIVLVAVAIYASVLFVQRSFEERITKAKSSIEEILDSPLEEELAEVKKMTLSGDSLSGFEAVEHSYYALVNQQLPEISEYLNKLQAELEHYRFWKINGELKRNEAQLAKAKQQYEQLKLELAEIKQTAEIHKKAISELKEEYQKIRKTLLAKNFSYGPSIDELEKELATLEKDFDEYSKVTEEGDYAKSSELLEKLKQQTRLLKIALKKLPPIYRNLKNIFPEQLQELKAGYSKLQTEKYGFKKDLAKHLEAIEQKCKENEANLKQADVPKAEALDQQIADMIDEAYDIMENEYNARLKVTRQEKHLADFIEHAKHQEKELLIELDRLSQNYTLNHNEMEEAHALNEQLMKIDKRFTAYMQAKSKDVVIYSEVLNQQTADLEALKKIELKQKELGESVADLFEEEKEAQAAVQGFDNDIHRLKREIEILNLPGLPNDYIEYFFKVGREIESLDQDLNKIQIDMEQIARDLINTQSDLDVLAQKTQEIIDSSTLTEAMLQYSNRYRTRYPEVASAYAHAVELFNKNYDYMGALDVISEALETVEPGCYKRIENDYKAGNNRREVI</sequence>
<dbReference type="AlphaFoldDB" id="A0A0R2B1V5"/>
<dbReference type="GO" id="GO:0005940">
    <property type="term" value="C:septin ring"/>
    <property type="evidence" value="ECO:0007669"/>
    <property type="project" value="InterPro"/>
</dbReference>
<dbReference type="EMBL" id="AYYN01000140">
    <property type="protein sequence ID" value="KRM73505.1"/>
    <property type="molecule type" value="Genomic_DNA"/>
</dbReference>
<protein>
    <recommendedName>
        <fullName evidence="6">Septation ring formation regulator EzrA</fullName>
    </recommendedName>
</protein>
<feature type="topological domain" description="Cytoplasmic" evidence="6">
    <location>
        <begin position="27"/>
        <end position="574"/>
    </location>
</feature>
<comment type="subcellular location">
    <subcellularLocation>
        <location evidence="6">Cell membrane</location>
        <topology evidence="6">Single-pass membrane protein</topology>
    </subcellularLocation>
    <text evidence="6">Colocalized with FtsZ to the nascent septal site.</text>
</comment>
<gene>
    <name evidence="6" type="primary">ezrA</name>
    <name evidence="8" type="ORF">FC48_GL000769</name>
</gene>
<keyword evidence="1 6" id="KW-0812">Transmembrane</keyword>
<keyword evidence="4 6" id="KW-0472">Membrane</keyword>
<dbReference type="GO" id="GO:0000921">
    <property type="term" value="P:septin ring assembly"/>
    <property type="evidence" value="ECO:0007669"/>
    <property type="project" value="InterPro"/>
</dbReference>
<evidence type="ECO:0000256" key="1">
    <source>
        <dbReference type="ARBA" id="ARBA00022692"/>
    </source>
</evidence>
<keyword evidence="3 6" id="KW-0175">Coiled coil</keyword>
<comment type="function">
    <text evidence="6">Negative regulator of FtsZ ring formation; modulates the frequency and position of FtsZ ring formation. Inhibits FtsZ ring formation at polar sites. Interacts either with FtsZ or with one of its binding partners to promote depolymerization.</text>
</comment>
<keyword evidence="6" id="KW-1003">Cell membrane</keyword>